<keyword evidence="2" id="KW-1185">Reference proteome</keyword>
<proteinExistence type="predicted"/>
<name>B4Q5K1_DROSI</name>
<reference evidence="1 2" key="1">
    <citation type="journal article" date="2007" name="Nature">
        <title>Evolution of genes and genomes on the Drosophila phylogeny.</title>
        <authorList>
            <consortium name="Drosophila 12 Genomes Consortium"/>
            <person name="Clark A.G."/>
            <person name="Eisen M.B."/>
            <person name="Smith D.R."/>
            <person name="Bergman C.M."/>
            <person name="Oliver B."/>
            <person name="Markow T.A."/>
            <person name="Kaufman T.C."/>
            <person name="Kellis M."/>
            <person name="Gelbart W."/>
            <person name="Iyer V.N."/>
            <person name="Pollard D.A."/>
            <person name="Sackton T.B."/>
            <person name="Larracuente A.M."/>
            <person name="Singh N.D."/>
            <person name="Abad J.P."/>
            <person name="Abt D.N."/>
            <person name="Adryan B."/>
            <person name="Aguade M."/>
            <person name="Akashi H."/>
            <person name="Anderson W.W."/>
            <person name="Aquadro C.F."/>
            <person name="Ardell D.H."/>
            <person name="Arguello R."/>
            <person name="Artieri C.G."/>
            <person name="Barbash D.A."/>
            <person name="Barker D."/>
            <person name="Barsanti P."/>
            <person name="Batterham P."/>
            <person name="Batzoglou S."/>
            <person name="Begun D."/>
            <person name="Bhutkar A."/>
            <person name="Blanco E."/>
            <person name="Bosak S.A."/>
            <person name="Bradley R.K."/>
            <person name="Brand A.D."/>
            <person name="Brent M.R."/>
            <person name="Brooks A.N."/>
            <person name="Brown R.H."/>
            <person name="Butlin R.K."/>
            <person name="Caggese C."/>
            <person name="Calvi B.R."/>
            <person name="Bernardo de Carvalho A."/>
            <person name="Caspi A."/>
            <person name="Castrezana S."/>
            <person name="Celniker S.E."/>
            <person name="Chang J.L."/>
            <person name="Chapple C."/>
            <person name="Chatterji S."/>
            <person name="Chinwalla A."/>
            <person name="Civetta A."/>
            <person name="Clifton S.W."/>
            <person name="Comeron J.M."/>
            <person name="Costello J.C."/>
            <person name="Coyne J.A."/>
            <person name="Daub J."/>
            <person name="David R.G."/>
            <person name="Delcher A.L."/>
            <person name="Delehaunty K."/>
            <person name="Do C.B."/>
            <person name="Ebling H."/>
            <person name="Edwards K."/>
            <person name="Eickbush T."/>
            <person name="Evans J.D."/>
            <person name="Filipski A."/>
            <person name="Findeiss S."/>
            <person name="Freyhult E."/>
            <person name="Fulton L."/>
            <person name="Fulton R."/>
            <person name="Garcia A.C."/>
            <person name="Gardiner A."/>
            <person name="Garfield D.A."/>
            <person name="Garvin B.E."/>
            <person name="Gibson G."/>
            <person name="Gilbert D."/>
            <person name="Gnerre S."/>
            <person name="Godfrey J."/>
            <person name="Good R."/>
            <person name="Gotea V."/>
            <person name="Gravely B."/>
            <person name="Greenberg A.J."/>
            <person name="Griffiths-Jones S."/>
            <person name="Gross S."/>
            <person name="Guigo R."/>
            <person name="Gustafson E.A."/>
            <person name="Haerty W."/>
            <person name="Hahn M.W."/>
            <person name="Halligan D.L."/>
            <person name="Halpern A.L."/>
            <person name="Halter G.M."/>
            <person name="Han M.V."/>
            <person name="Heger A."/>
            <person name="Hillier L."/>
            <person name="Hinrichs A.S."/>
            <person name="Holmes I."/>
            <person name="Hoskins R.A."/>
            <person name="Hubisz M.J."/>
            <person name="Hultmark D."/>
            <person name="Huntley M.A."/>
            <person name="Jaffe D.B."/>
            <person name="Jagadeeshan S."/>
            <person name="Jeck W.R."/>
            <person name="Johnson J."/>
            <person name="Jones C.D."/>
            <person name="Jordan W.C."/>
            <person name="Karpen G.H."/>
            <person name="Kataoka E."/>
            <person name="Keightley P.D."/>
            <person name="Kheradpour P."/>
            <person name="Kirkness E.F."/>
            <person name="Koerich L.B."/>
            <person name="Kristiansen K."/>
            <person name="Kudrna D."/>
            <person name="Kulathinal R.J."/>
            <person name="Kumar S."/>
            <person name="Kwok R."/>
            <person name="Lander E."/>
            <person name="Langley C.H."/>
            <person name="Lapoint R."/>
            <person name="Lazzaro B.P."/>
            <person name="Lee S.J."/>
            <person name="Levesque L."/>
            <person name="Li R."/>
            <person name="Lin C.F."/>
            <person name="Lin M.F."/>
            <person name="Lindblad-Toh K."/>
            <person name="Llopart A."/>
            <person name="Long M."/>
            <person name="Low L."/>
            <person name="Lozovsky E."/>
            <person name="Lu J."/>
            <person name="Luo M."/>
            <person name="Machado C.A."/>
            <person name="Makalowski W."/>
            <person name="Marzo M."/>
            <person name="Matsuda M."/>
            <person name="Matzkin L."/>
            <person name="McAllister B."/>
            <person name="McBride C.S."/>
            <person name="McKernan B."/>
            <person name="McKernan K."/>
            <person name="Mendez-Lago M."/>
            <person name="Minx P."/>
            <person name="Mollenhauer M.U."/>
            <person name="Montooth K."/>
            <person name="Mount S.M."/>
            <person name="Mu X."/>
            <person name="Myers E."/>
            <person name="Negre B."/>
            <person name="Newfeld S."/>
            <person name="Nielsen R."/>
            <person name="Noor M.A."/>
            <person name="O'Grady P."/>
            <person name="Pachter L."/>
            <person name="Papaceit M."/>
            <person name="Parisi M.J."/>
            <person name="Parisi M."/>
            <person name="Parts L."/>
            <person name="Pedersen J.S."/>
            <person name="Pesole G."/>
            <person name="Phillippy A.M."/>
            <person name="Ponting C.P."/>
            <person name="Pop M."/>
            <person name="Porcelli D."/>
            <person name="Powell J.R."/>
            <person name="Prohaska S."/>
            <person name="Pruitt K."/>
            <person name="Puig M."/>
            <person name="Quesneville H."/>
            <person name="Ram K.R."/>
            <person name="Rand D."/>
            <person name="Rasmussen M.D."/>
            <person name="Reed L.K."/>
            <person name="Reenan R."/>
            <person name="Reily A."/>
            <person name="Remington K.A."/>
            <person name="Rieger T.T."/>
            <person name="Ritchie M.G."/>
            <person name="Robin C."/>
            <person name="Rogers Y.H."/>
            <person name="Rohde C."/>
            <person name="Rozas J."/>
            <person name="Rubenfield M.J."/>
            <person name="Ruiz A."/>
            <person name="Russo S."/>
            <person name="Salzberg S.L."/>
            <person name="Sanchez-Gracia A."/>
            <person name="Saranga D.J."/>
            <person name="Sato H."/>
            <person name="Schaeffer S.W."/>
            <person name="Schatz M.C."/>
            <person name="Schlenke T."/>
            <person name="Schwartz R."/>
            <person name="Segarra C."/>
            <person name="Singh R.S."/>
            <person name="Sirot L."/>
            <person name="Sirota M."/>
            <person name="Sisneros N.B."/>
            <person name="Smith C.D."/>
            <person name="Smith T.F."/>
            <person name="Spieth J."/>
            <person name="Stage D.E."/>
            <person name="Stark A."/>
            <person name="Stephan W."/>
            <person name="Strausberg R.L."/>
            <person name="Strempel S."/>
            <person name="Sturgill D."/>
            <person name="Sutton G."/>
            <person name="Sutton G.G."/>
            <person name="Tao W."/>
            <person name="Teichmann S."/>
            <person name="Tobari Y.N."/>
            <person name="Tomimura Y."/>
            <person name="Tsolas J.M."/>
            <person name="Valente V.L."/>
            <person name="Venter E."/>
            <person name="Venter J.C."/>
            <person name="Vicario S."/>
            <person name="Vieira F.G."/>
            <person name="Vilella A.J."/>
            <person name="Villasante A."/>
            <person name="Walenz B."/>
            <person name="Wang J."/>
            <person name="Wasserman M."/>
            <person name="Watts T."/>
            <person name="Wilson D."/>
            <person name="Wilson R.K."/>
            <person name="Wing R.A."/>
            <person name="Wolfner M.F."/>
            <person name="Wong A."/>
            <person name="Wong G.K."/>
            <person name="Wu C.I."/>
            <person name="Wu G."/>
            <person name="Yamamoto D."/>
            <person name="Yang H.P."/>
            <person name="Yang S.P."/>
            <person name="Yorke J.A."/>
            <person name="Yoshida K."/>
            <person name="Zdobnov E."/>
            <person name="Zhang P."/>
            <person name="Zhang Y."/>
            <person name="Zimin A.V."/>
            <person name="Baldwin J."/>
            <person name="Abdouelleil A."/>
            <person name="Abdulkadir J."/>
            <person name="Abebe A."/>
            <person name="Abera B."/>
            <person name="Abreu J."/>
            <person name="Acer S.C."/>
            <person name="Aftuck L."/>
            <person name="Alexander A."/>
            <person name="An P."/>
            <person name="Anderson E."/>
            <person name="Anderson S."/>
            <person name="Arachi H."/>
            <person name="Azer M."/>
            <person name="Bachantsang P."/>
            <person name="Barry A."/>
            <person name="Bayul T."/>
            <person name="Berlin A."/>
            <person name="Bessette D."/>
            <person name="Bloom T."/>
            <person name="Blye J."/>
            <person name="Boguslavskiy L."/>
            <person name="Bonnet C."/>
            <person name="Boukhgalter B."/>
            <person name="Bourzgui I."/>
            <person name="Brown A."/>
            <person name="Cahill P."/>
            <person name="Channer S."/>
            <person name="Cheshatsang Y."/>
            <person name="Chuda L."/>
            <person name="Citroen M."/>
            <person name="Collymore A."/>
            <person name="Cooke P."/>
            <person name="Costello M."/>
            <person name="D'Aco K."/>
            <person name="Daza R."/>
            <person name="De Haan G."/>
            <person name="DeGray S."/>
            <person name="DeMaso C."/>
            <person name="Dhargay N."/>
            <person name="Dooley K."/>
            <person name="Dooley E."/>
            <person name="Doricent M."/>
            <person name="Dorje P."/>
            <person name="Dorjee K."/>
            <person name="Dupes A."/>
            <person name="Elong R."/>
            <person name="Falk J."/>
            <person name="Farina A."/>
            <person name="Faro S."/>
            <person name="Ferguson D."/>
            <person name="Fisher S."/>
            <person name="Foley C.D."/>
            <person name="Franke A."/>
            <person name="Friedrich D."/>
            <person name="Gadbois L."/>
            <person name="Gearin G."/>
            <person name="Gearin C.R."/>
            <person name="Giannoukos G."/>
            <person name="Goode T."/>
            <person name="Graham J."/>
            <person name="Grandbois E."/>
            <person name="Grewal S."/>
            <person name="Gyaltsen K."/>
            <person name="Hafez N."/>
            <person name="Hagos B."/>
            <person name="Hall J."/>
            <person name="Henson C."/>
            <person name="Hollinger A."/>
            <person name="Honan T."/>
            <person name="Huard M.D."/>
            <person name="Hughes L."/>
            <person name="Hurhula B."/>
            <person name="Husby M.E."/>
            <person name="Kamat A."/>
            <person name="Kanga B."/>
            <person name="Kashin S."/>
            <person name="Khazanovich D."/>
            <person name="Kisner P."/>
            <person name="Lance K."/>
            <person name="Lara M."/>
            <person name="Lee W."/>
            <person name="Lennon N."/>
            <person name="Letendre F."/>
            <person name="LeVine R."/>
            <person name="Lipovsky A."/>
            <person name="Liu X."/>
            <person name="Liu J."/>
            <person name="Liu S."/>
            <person name="Lokyitsang T."/>
            <person name="Lokyitsang Y."/>
            <person name="Lubonja R."/>
            <person name="Lui A."/>
            <person name="MacDonald P."/>
            <person name="Magnisalis V."/>
            <person name="Maru K."/>
            <person name="Matthews C."/>
            <person name="McCusker W."/>
            <person name="McDonough S."/>
            <person name="Mehta T."/>
            <person name="Meldrim J."/>
            <person name="Meneus L."/>
            <person name="Mihai O."/>
            <person name="Mihalev A."/>
            <person name="Mihova T."/>
            <person name="Mittelman R."/>
            <person name="Mlenga V."/>
            <person name="Montmayeur A."/>
            <person name="Mulrain L."/>
            <person name="Navidi A."/>
            <person name="Naylor J."/>
            <person name="Negash T."/>
            <person name="Nguyen T."/>
            <person name="Nguyen N."/>
            <person name="Nicol R."/>
            <person name="Norbu C."/>
            <person name="Norbu N."/>
            <person name="Novod N."/>
            <person name="O'Neill B."/>
            <person name="Osman S."/>
            <person name="Markiewicz E."/>
            <person name="Oyono O.L."/>
            <person name="Patti C."/>
            <person name="Phunkhang P."/>
            <person name="Pierre F."/>
            <person name="Priest M."/>
            <person name="Raghuraman S."/>
            <person name="Rege F."/>
            <person name="Reyes R."/>
            <person name="Rise C."/>
            <person name="Rogov P."/>
            <person name="Ross K."/>
            <person name="Ryan E."/>
            <person name="Settipalli S."/>
            <person name="Shea T."/>
            <person name="Sherpa N."/>
            <person name="Shi L."/>
            <person name="Shih D."/>
            <person name="Sparrow T."/>
            <person name="Spaulding J."/>
            <person name="Stalker J."/>
            <person name="Stange-Thomann N."/>
            <person name="Stavropoulos S."/>
            <person name="Stone C."/>
            <person name="Strader C."/>
            <person name="Tesfaye S."/>
            <person name="Thomson T."/>
            <person name="Thoulutsang Y."/>
            <person name="Thoulutsang D."/>
            <person name="Topham K."/>
            <person name="Topping I."/>
            <person name="Tsamla T."/>
            <person name="Vassiliev H."/>
            <person name="Vo A."/>
            <person name="Wangchuk T."/>
            <person name="Wangdi T."/>
            <person name="Weiand M."/>
            <person name="Wilkinson J."/>
            <person name="Wilson A."/>
            <person name="Yadav S."/>
            <person name="Young G."/>
            <person name="Yu Q."/>
            <person name="Zembek L."/>
            <person name="Zhong D."/>
            <person name="Zimmer A."/>
            <person name="Zwirko Z."/>
            <person name="Jaffe D.B."/>
            <person name="Alvarez P."/>
            <person name="Brockman W."/>
            <person name="Butler J."/>
            <person name="Chin C."/>
            <person name="Gnerre S."/>
            <person name="Grabherr M."/>
            <person name="Kleber M."/>
            <person name="Mauceli E."/>
            <person name="MacCallum I."/>
        </authorList>
    </citation>
    <scope>NUCLEOTIDE SEQUENCE [LARGE SCALE GENOMIC DNA]</scope>
    <source>
        <strain evidence="2">white501</strain>
    </source>
</reference>
<dbReference type="EMBL" id="CM000361">
    <property type="protein sequence ID" value="EDX05045.1"/>
    <property type="molecule type" value="Genomic_DNA"/>
</dbReference>
<dbReference type="AlphaFoldDB" id="B4Q5K1"/>
<evidence type="ECO:0000313" key="2">
    <source>
        <dbReference type="Proteomes" id="UP000000304"/>
    </source>
</evidence>
<sequence>MGATKTGQSSIMVIAIISNVADEPHPRRLIIDEPGADTLASDARDMAYKYFDAAWFGPVLAHIGHIGLEMQAGRLLYGPIDHLVNGMRQSNINIGGDKGTDEGSANGVRGVGYQQCRTATTITPGAYDGGTPTFGSPNIEHILSCPNIERRAPAQLPSHSDIVGPDGEQFHHER</sequence>
<organism evidence="1 2">
    <name type="scientific">Drosophila simulans</name>
    <name type="common">Fruit fly</name>
    <dbReference type="NCBI Taxonomy" id="7240"/>
    <lineage>
        <taxon>Eukaryota</taxon>
        <taxon>Metazoa</taxon>
        <taxon>Ecdysozoa</taxon>
        <taxon>Arthropoda</taxon>
        <taxon>Hexapoda</taxon>
        <taxon>Insecta</taxon>
        <taxon>Pterygota</taxon>
        <taxon>Neoptera</taxon>
        <taxon>Endopterygota</taxon>
        <taxon>Diptera</taxon>
        <taxon>Brachycera</taxon>
        <taxon>Muscomorpha</taxon>
        <taxon>Ephydroidea</taxon>
        <taxon>Drosophilidae</taxon>
        <taxon>Drosophila</taxon>
        <taxon>Sophophora</taxon>
    </lineage>
</organism>
<dbReference type="HOGENOM" id="CLU_1541748_0_0_1"/>
<dbReference type="Proteomes" id="UP000000304">
    <property type="component" value="Chromosome 2L"/>
</dbReference>
<gene>
    <name evidence="1" type="primary">Dsim\GD22000</name>
    <name evidence="1" type="ORF">Dsim_GD22000</name>
</gene>
<evidence type="ECO:0000313" key="1">
    <source>
        <dbReference type="EMBL" id="EDX05045.1"/>
    </source>
</evidence>
<protein>
    <submittedName>
        <fullName evidence="1">GD22000</fullName>
    </submittedName>
</protein>
<accession>B4Q5K1</accession>